<evidence type="ECO:0000256" key="4">
    <source>
        <dbReference type="ARBA" id="ARBA00005675"/>
    </source>
</evidence>
<dbReference type="InterPro" id="IPR023214">
    <property type="entry name" value="HAD_sf"/>
</dbReference>
<dbReference type="InterPro" id="IPR006068">
    <property type="entry name" value="ATPase_P-typ_cation-transptr_C"/>
</dbReference>
<evidence type="ECO:0000256" key="15">
    <source>
        <dbReference type="ARBA" id="ARBA00022989"/>
    </source>
</evidence>
<evidence type="ECO:0000259" key="22">
    <source>
        <dbReference type="Pfam" id="PF00690"/>
    </source>
</evidence>
<dbReference type="Proteomes" id="UP000472262">
    <property type="component" value="Unassembled WGS sequence"/>
</dbReference>
<evidence type="ECO:0000313" key="23">
    <source>
        <dbReference type="Ensembl" id="ENSSGRP00000025257.1"/>
    </source>
</evidence>
<dbReference type="Gene3D" id="2.70.150.10">
    <property type="entry name" value="Calcium-transporting ATPase, cytoplasmic transduction domain A"/>
    <property type="match status" value="1"/>
</dbReference>
<comment type="similarity">
    <text evidence="4 19">Belongs to the cation transport ATPase (P-type) (TC 3.A.3) family. Type IIA subfamily.</text>
</comment>
<dbReference type="FunFam" id="2.70.150.10:FF:000160">
    <property type="entry name" value="Sarcoplasmic/endoplasmic reticulum calcium ATPase 1"/>
    <property type="match status" value="1"/>
</dbReference>
<evidence type="ECO:0000256" key="3">
    <source>
        <dbReference type="ARBA" id="ARBA00004477"/>
    </source>
</evidence>
<evidence type="ECO:0000256" key="6">
    <source>
        <dbReference type="ARBA" id="ARBA00022553"/>
    </source>
</evidence>
<evidence type="ECO:0000256" key="14">
    <source>
        <dbReference type="ARBA" id="ARBA00022967"/>
    </source>
</evidence>
<evidence type="ECO:0000313" key="24">
    <source>
        <dbReference type="Proteomes" id="UP000472262"/>
    </source>
</evidence>
<dbReference type="Pfam" id="PF00689">
    <property type="entry name" value="Cation_ATPase_C"/>
    <property type="match status" value="1"/>
</dbReference>
<comment type="subcellular location">
    <subcellularLocation>
        <location evidence="3">Endoplasmic reticulum membrane</location>
        <topology evidence="3">Multi-pass membrane protein</topology>
    </subcellularLocation>
    <subcellularLocation>
        <location evidence="19">Membrane</location>
        <topology evidence="19">Multi-pass membrane protein</topology>
    </subcellularLocation>
    <subcellularLocation>
        <location evidence="2">Sarcoplasmic reticulum membrane</location>
        <topology evidence="2">Multi-pass membrane protein</topology>
    </subcellularLocation>
</comment>
<comment type="caution">
    <text evidence="19">Lacks conserved residue(s) required for the propagation of feature annotation.</text>
</comment>
<keyword evidence="8 19" id="KW-0812">Transmembrane</keyword>
<keyword evidence="15 19" id="KW-1133">Transmembrane helix</keyword>
<feature type="domain" description="Cation-transporting P-type ATPase N-terminal" evidence="22">
    <location>
        <begin position="23"/>
        <end position="54"/>
    </location>
</feature>
<evidence type="ECO:0000256" key="13">
    <source>
        <dbReference type="ARBA" id="ARBA00022951"/>
    </source>
</evidence>
<dbReference type="SFLD" id="SFLDS00003">
    <property type="entry name" value="Haloacid_Dehalogenase"/>
    <property type="match status" value="1"/>
</dbReference>
<dbReference type="GO" id="GO:0005524">
    <property type="term" value="F:ATP binding"/>
    <property type="evidence" value="ECO:0007669"/>
    <property type="project" value="UniProtKB-KW"/>
</dbReference>
<dbReference type="Pfam" id="PF13246">
    <property type="entry name" value="Cation_ATPase"/>
    <property type="match status" value="1"/>
</dbReference>
<reference evidence="23" key="2">
    <citation type="submission" date="2025-09" db="UniProtKB">
        <authorList>
            <consortium name="Ensembl"/>
        </authorList>
    </citation>
    <scope>IDENTIFICATION</scope>
</reference>
<protein>
    <recommendedName>
        <fullName evidence="19">Calcium-transporting ATPase</fullName>
        <ecNumber evidence="19">7.2.2.10</ecNumber>
    </recommendedName>
</protein>
<dbReference type="NCBIfam" id="TIGR01494">
    <property type="entry name" value="ATPase_P-type"/>
    <property type="match status" value="3"/>
</dbReference>
<dbReference type="InterPro" id="IPR004014">
    <property type="entry name" value="ATPase_P-typ_cation-transptr_N"/>
</dbReference>
<accession>A0A672LHL1</accession>
<name>A0A672LHL1_SINGR</name>
<feature type="domain" description="Cation-transporting P-type ATPase C-terminal" evidence="21">
    <location>
        <begin position="763"/>
        <end position="966"/>
    </location>
</feature>
<evidence type="ECO:0000256" key="18">
    <source>
        <dbReference type="ARBA" id="ARBA00047282"/>
    </source>
</evidence>
<dbReference type="FunFam" id="1.20.1110.10:FF:000065">
    <property type="entry name" value="Sarcoplasmic/endoplasmic reticulum calcium ATPase 1"/>
    <property type="match status" value="3"/>
</dbReference>
<dbReference type="PRINTS" id="PR00120">
    <property type="entry name" value="HATPASE"/>
</dbReference>
<gene>
    <name evidence="23" type="primary">LOC107597397</name>
</gene>
<dbReference type="PROSITE" id="PS00154">
    <property type="entry name" value="ATPASE_E1_E2"/>
    <property type="match status" value="1"/>
</dbReference>
<dbReference type="InterPro" id="IPR008250">
    <property type="entry name" value="ATPase_P-typ_transduc_dom_A_sf"/>
</dbReference>
<dbReference type="PANTHER" id="PTHR42861">
    <property type="entry name" value="CALCIUM-TRANSPORTING ATPASE"/>
    <property type="match status" value="1"/>
</dbReference>
<dbReference type="SFLD" id="SFLDF00027">
    <property type="entry name" value="p-type_atpase"/>
    <property type="match status" value="1"/>
</dbReference>
<dbReference type="InterPro" id="IPR036412">
    <property type="entry name" value="HAD-like_sf"/>
</dbReference>
<feature type="transmembrane region" description="Helical" evidence="19">
    <location>
        <begin position="242"/>
        <end position="262"/>
    </location>
</feature>
<dbReference type="Pfam" id="PF08282">
    <property type="entry name" value="Hydrolase_3"/>
    <property type="match status" value="1"/>
</dbReference>
<evidence type="ECO:0000256" key="8">
    <source>
        <dbReference type="ARBA" id="ARBA00022692"/>
    </source>
</evidence>
<evidence type="ECO:0000256" key="16">
    <source>
        <dbReference type="ARBA" id="ARBA00023065"/>
    </source>
</evidence>
<dbReference type="NCBIfam" id="TIGR01116">
    <property type="entry name" value="ATPase-IIA1_Ca"/>
    <property type="match status" value="1"/>
</dbReference>
<dbReference type="Gene3D" id="3.40.1110.10">
    <property type="entry name" value="Calcium-transporting ATPase, cytoplasmic domain N"/>
    <property type="match status" value="1"/>
</dbReference>
<dbReference type="EC" id="7.2.2.10" evidence="19"/>
<keyword evidence="13" id="KW-0703">Sarcoplasmic reticulum</keyword>
<dbReference type="GO" id="GO:0016887">
    <property type="term" value="F:ATP hydrolysis activity"/>
    <property type="evidence" value="ECO:0007669"/>
    <property type="project" value="InterPro"/>
</dbReference>
<proteinExistence type="inferred from homology"/>
<dbReference type="Ensembl" id="ENSSGRT00000027235.1">
    <property type="protein sequence ID" value="ENSSGRP00000025257.1"/>
    <property type="gene ID" value="ENSSGRG00000010484.1"/>
</dbReference>
<feature type="transmembrane region" description="Helical" evidence="19">
    <location>
        <begin position="274"/>
        <end position="303"/>
    </location>
</feature>
<dbReference type="Pfam" id="PF00122">
    <property type="entry name" value="E1-E2_ATPase"/>
    <property type="match status" value="1"/>
</dbReference>
<dbReference type="GO" id="GO:0005388">
    <property type="term" value="F:P-type calcium transporter activity"/>
    <property type="evidence" value="ECO:0007669"/>
    <property type="project" value="UniProtKB-EC"/>
</dbReference>
<dbReference type="InterPro" id="IPR023298">
    <property type="entry name" value="ATPase_P-typ_TM_dom_sf"/>
</dbReference>
<dbReference type="CDD" id="cd02083">
    <property type="entry name" value="P-type_ATPase_SERCA"/>
    <property type="match status" value="1"/>
</dbReference>
<evidence type="ECO:0000256" key="11">
    <source>
        <dbReference type="ARBA" id="ARBA00022840"/>
    </source>
</evidence>
<keyword evidence="24" id="KW-1185">Reference proteome</keyword>
<keyword evidence="6" id="KW-0597">Phosphoprotein</keyword>
<organism evidence="23 24">
    <name type="scientific">Sinocyclocheilus grahami</name>
    <name type="common">Dianchi golden-line fish</name>
    <name type="synonym">Barbus grahami</name>
    <dbReference type="NCBI Taxonomy" id="75366"/>
    <lineage>
        <taxon>Eukaryota</taxon>
        <taxon>Metazoa</taxon>
        <taxon>Chordata</taxon>
        <taxon>Craniata</taxon>
        <taxon>Vertebrata</taxon>
        <taxon>Euteleostomi</taxon>
        <taxon>Actinopterygii</taxon>
        <taxon>Neopterygii</taxon>
        <taxon>Teleostei</taxon>
        <taxon>Ostariophysi</taxon>
        <taxon>Cypriniformes</taxon>
        <taxon>Cyprinidae</taxon>
        <taxon>Cyprininae</taxon>
        <taxon>Sinocyclocheilus</taxon>
    </lineage>
</organism>
<sequence>MAFLTEYPLFCPLFLSLSPSYPLPAEEGKSLWELVVEQFEDLLVRILLLAACVSFVLALFEEGEESTTAFVEPIVILLILVANAVIGVWQERNAENAIEALKEYEPEMGKVYRMNRTAVQRIKARDIVPGDIVEVSVGDKVPADIRITSIKSTTLRVDQSILTGESVSIIKHTDPVPDPRAVNQDKKNMLFSGTNIAAGRAIGIVVSTGVSTEIGKIRNQMVSTEQEKTPLQQKLDEFGQQLSKVITLICIAVWVINIGHFADPVHGGSWIRGAIYYFKIAVALAVAAIPEGLPAVITTCLALGTRRMAKKNAIVRSLPSVETLGCTSVICSDKTGTLTTNQMSVCRMFVVNKVDDTSCSLHEFTITGSTYAPEGQVLKADKPVQCGEYDGLVELATICSLCNDSSLDYNEAKGVYEKVGEATETALTTLVEKMNVFKTDLSGLSRVERASACNLIIRKLMQKKFTLEFSRDRKSMSVYCTPNGSNSQSKMFVKGAPESVIDRCQFVRVGKDRVPLTMAVKEELMSTIRDWGAGRDTLRCLALATRDSPPLEDKMDLENAAKFSEYEANLTFVGCVGMLDPPRKEVIGSIKLCSKAGIRVIMITGDNKGTAVAICRRIGIFNEDEDVEGRAYTGREFDDLTPEAQREAVKRARCFARVEPAHKSKIVAYLQSFDEITAMTGDGVNDAPALKKAEIGIAMGSGTAVAKSASEMVLSDDNFSTIVAAVEEGRAIYNNMKQFIRYLISSNVGEVVCIFLTAILGLPEALIPVQLLWVNLVTDGLPATALGFNPPDLDIMDKPPRNPKEPLISGWLFFRYLAIGGYVGLGTVGAATWWYLFDEDGPQVSFYQLRHFMQCTEENPMFQGIDCEVFESRYPTTMALSVLVTIEMFNALNSLSENQSLLRMPPWVNIWLLGAIILSLSLHFLILYVEPLPLIFQVTPLHYSQWIIVLKISIPVILLDEALKYISRHHLEGTTCLPEHVSLFIHKGKFFKIEIYIIIC</sequence>
<evidence type="ECO:0000256" key="19">
    <source>
        <dbReference type="RuleBase" id="RU361146"/>
    </source>
</evidence>
<dbReference type="PRINTS" id="PR00119">
    <property type="entry name" value="CATATPASE"/>
</dbReference>
<feature type="transmembrane region" description="Helical" evidence="19">
    <location>
        <begin position="42"/>
        <end position="60"/>
    </location>
</feature>
<keyword evidence="11 19" id="KW-0067">ATP-binding</keyword>
<comment type="cofactor">
    <cofactor evidence="1">
        <name>Mg(2+)</name>
        <dbReference type="ChEBI" id="CHEBI:18420"/>
    </cofactor>
</comment>
<dbReference type="SUPFAM" id="SSF81653">
    <property type="entry name" value="Calcium ATPase, transduction domain A"/>
    <property type="match status" value="1"/>
</dbReference>
<reference evidence="23" key="1">
    <citation type="submission" date="2025-08" db="UniProtKB">
        <authorList>
            <consortium name="Ensembl"/>
        </authorList>
    </citation>
    <scope>IDENTIFICATION</scope>
</reference>
<dbReference type="InterPro" id="IPR059000">
    <property type="entry name" value="ATPase_P-type_domA"/>
</dbReference>
<dbReference type="SUPFAM" id="SSF81660">
    <property type="entry name" value="Metal cation-transporting ATPase, ATP-binding domain N"/>
    <property type="match status" value="1"/>
</dbReference>
<evidence type="ECO:0000256" key="12">
    <source>
        <dbReference type="ARBA" id="ARBA00022842"/>
    </source>
</evidence>
<dbReference type="FunFam" id="3.40.50.1000:FF:000005">
    <property type="entry name" value="Calcium-transporting ATPase 1"/>
    <property type="match status" value="1"/>
</dbReference>
<dbReference type="SUPFAM" id="SSF56784">
    <property type="entry name" value="HAD-like"/>
    <property type="match status" value="1"/>
</dbReference>
<evidence type="ECO:0000256" key="17">
    <source>
        <dbReference type="ARBA" id="ARBA00023136"/>
    </source>
</evidence>
<dbReference type="InterPro" id="IPR018303">
    <property type="entry name" value="ATPase_P-typ_P_site"/>
</dbReference>
<evidence type="ECO:0000256" key="1">
    <source>
        <dbReference type="ARBA" id="ARBA00001946"/>
    </source>
</evidence>
<evidence type="ECO:0000256" key="10">
    <source>
        <dbReference type="ARBA" id="ARBA00022837"/>
    </source>
</evidence>
<feature type="transmembrane region" description="Helical" evidence="19">
    <location>
        <begin position="812"/>
        <end position="836"/>
    </location>
</feature>
<dbReference type="InterPro" id="IPR023299">
    <property type="entry name" value="ATPase_P-typ_cyto_dom_N"/>
</dbReference>
<keyword evidence="14" id="KW-1278">Translocase</keyword>
<dbReference type="Pfam" id="PF00690">
    <property type="entry name" value="Cation_ATPase_N"/>
    <property type="match status" value="1"/>
</dbReference>
<evidence type="ECO:0000259" key="21">
    <source>
        <dbReference type="Pfam" id="PF00689"/>
    </source>
</evidence>
<dbReference type="FunFam" id="3.40.1110.10:FF:000003">
    <property type="entry name" value="Calcium-transporting ATPase"/>
    <property type="match status" value="1"/>
</dbReference>
<keyword evidence="17 19" id="KW-0472">Membrane</keyword>
<evidence type="ECO:0000256" key="7">
    <source>
        <dbReference type="ARBA" id="ARBA00022568"/>
    </source>
</evidence>
<dbReference type="SUPFAM" id="SSF81665">
    <property type="entry name" value="Calcium ATPase, transmembrane domain M"/>
    <property type="match status" value="1"/>
</dbReference>
<evidence type="ECO:0000256" key="2">
    <source>
        <dbReference type="ARBA" id="ARBA00004326"/>
    </source>
</evidence>
<evidence type="ECO:0000256" key="9">
    <source>
        <dbReference type="ARBA" id="ARBA00022741"/>
    </source>
</evidence>
<keyword evidence="10 19" id="KW-0106">Calcium</keyword>
<keyword evidence="5 19" id="KW-0813">Transport</keyword>
<evidence type="ECO:0000259" key="20">
    <source>
        <dbReference type="Pfam" id="PF00122"/>
    </source>
</evidence>
<dbReference type="InterPro" id="IPR001757">
    <property type="entry name" value="P_typ_ATPase"/>
</dbReference>
<dbReference type="Gene3D" id="1.20.1110.10">
    <property type="entry name" value="Calcium-transporting ATPase, transmembrane domain"/>
    <property type="match status" value="1"/>
</dbReference>
<dbReference type="GO" id="GO:0033017">
    <property type="term" value="C:sarcoplasmic reticulum membrane"/>
    <property type="evidence" value="ECO:0007669"/>
    <property type="project" value="UniProtKB-SubCell"/>
</dbReference>
<dbReference type="SFLD" id="SFLDG00002">
    <property type="entry name" value="C1.7:_P-type_atpase_like"/>
    <property type="match status" value="1"/>
</dbReference>
<feature type="domain" description="P-type ATPase A" evidence="20">
    <location>
        <begin position="106"/>
        <end position="220"/>
    </location>
</feature>
<comment type="function">
    <text evidence="19">Catalyzes the hydrolysis of ATP coupled with the transport of calcium.</text>
</comment>
<feature type="transmembrane region" description="Helical" evidence="19">
    <location>
        <begin position="739"/>
        <end position="760"/>
    </location>
</feature>
<dbReference type="Gene3D" id="3.40.50.1000">
    <property type="entry name" value="HAD superfamily/HAD-like"/>
    <property type="match status" value="1"/>
</dbReference>
<keyword evidence="12" id="KW-0460">Magnesium</keyword>
<keyword evidence="16 19" id="KW-0406">Ion transport</keyword>
<comment type="catalytic activity">
    <reaction evidence="18">
        <text>Ca(2+)(in) + ATP + H2O = Ca(2+)(out) + ADP + phosphate + H(+)</text>
        <dbReference type="Rhea" id="RHEA:18105"/>
        <dbReference type="ChEBI" id="CHEBI:15377"/>
        <dbReference type="ChEBI" id="CHEBI:15378"/>
        <dbReference type="ChEBI" id="CHEBI:29108"/>
        <dbReference type="ChEBI" id="CHEBI:30616"/>
        <dbReference type="ChEBI" id="CHEBI:43474"/>
        <dbReference type="ChEBI" id="CHEBI:456216"/>
        <dbReference type="EC" id="7.2.2.10"/>
    </reaction>
    <physiologicalReaction direction="left-to-right" evidence="18">
        <dbReference type="Rhea" id="RHEA:18106"/>
    </physiologicalReaction>
</comment>
<dbReference type="InterPro" id="IPR044492">
    <property type="entry name" value="P_typ_ATPase_HD_dom"/>
</dbReference>
<dbReference type="InterPro" id="IPR005782">
    <property type="entry name" value="P-type_ATPase_IIA"/>
</dbReference>
<dbReference type="AlphaFoldDB" id="A0A672LHL1"/>
<evidence type="ECO:0000256" key="5">
    <source>
        <dbReference type="ARBA" id="ARBA00022448"/>
    </source>
</evidence>
<keyword evidence="9 19" id="KW-0547">Nucleotide-binding</keyword>
<keyword evidence="7 19" id="KW-0109">Calcium transport</keyword>
<feature type="transmembrane region" description="Helical" evidence="19">
    <location>
        <begin position="907"/>
        <end position="929"/>
    </location>
</feature>
<feature type="transmembrane region" description="Helical" evidence="19">
    <location>
        <begin position="66"/>
        <end position="89"/>
    </location>
</feature>